<dbReference type="Proteomes" id="UP000539642">
    <property type="component" value="Unassembled WGS sequence"/>
</dbReference>
<evidence type="ECO:0000313" key="2">
    <source>
        <dbReference type="Proteomes" id="UP000539642"/>
    </source>
</evidence>
<evidence type="ECO:0000313" key="1">
    <source>
        <dbReference type="EMBL" id="MBB5348610.1"/>
    </source>
</evidence>
<reference evidence="1 2" key="1">
    <citation type="submission" date="2020-08" db="EMBL/GenBank/DDBJ databases">
        <title>Genomic Encyclopedia of Type Strains, Phase IV (KMG-IV): sequencing the most valuable type-strain genomes for metagenomic binning, comparative biology and taxonomic classification.</title>
        <authorList>
            <person name="Goeker M."/>
        </authorList>
    </citation>
    <scope>NUCLEOTIDE SEQUENCE [LARGE SCALE GENOMIC DNA]</scope>
    <source>
        <strain evidence="1 2">DSM 28570</strain>
    </source>
</reference>
<name>A0A840V414_9BACT</name>
<organism evidence="1 2">
    <name type="scientific">Desulfoprunum benzoelyticum</name>
    <dbReference type="NCBI Taxonomy" id="1506996"/>
    <lineage>
        <taxon>Bacteria</taxon>
        <taxon>Pseudomonadati</taxon>
        <taxon>Thermodesulfobacteriota</taxon>
        <taxon>Desulfobulbia</taxon>
        <taxon>Desulfobulbales</taxon>
        <taxon>Desulfobulbaceae</taxon>
        <taxon>Desulfoprunum</taxon>
    </lineage>
</organism>
<keyword evidence="2" id="KW-1185">Reference proteome</keyword>
<sequence length="226" mass="25325">MVKSFRIPITCFQLQRPPTKHHRFSKIGLLPGATSFRITNILQLQWGDNTLLFRAALIQVGPTIAFRYPQMMLAVICVHINNFISSPQLPDIVFSWSGLLIRPICIEINAIWQDFCSRKRKNGQKKTAVRLRARMIRSVHGRQPGTSLPAIPSTGCSPGWRGVWSASAAADCWPGRDGLVPQTPAECTIFAENFTIPKSQEMRQRVFDVLGTVSPPHFGPIPLPVW</sequence>
<comment type="caution">
    <text evidence="1">The sequence shown here is derived from an EMBL/GenBank/DDBJ whole genome shotgun (WGS) entry which is preliminary data.</text>
</comment>
<accession>A0A840V414</accession>
<dbReference type="AlphaFoldDB" id="A0A840V414"/>
<gene>
    <name evidence="1" type="ORF">HNQ81_002346</name>
</gene>
<protein>
    <submittedName>
        <fullName evidence="1">Uncharacterized protein</fullName>
    </submittedName>
</protein>
<dbReference type="EMBL" id="JACHEO010000013">
    <property type="protein sequence ID" value="MBB5348610.1"/>
    <property type="molecule type" value="Genomic_DNA"/>
</dbReference>
<proteinExistence type="predicted"/>